<protein>
    <submittedName>
        <fullName evidence="1">Uncharacterized protein</fullName>
    </submittedName>
</protein>
<reference evidence="1 2" key="1">
    <citation type="submission" date="2018-06" db="EMBL/GenBank/DDBJ databases">
        <authorList>
            <consortium name="Pathogen Informatics"/>
            <person name="Doyle S."/>
        </authorList>
    </citation>
    <scope>NUCLEOTIDE SEQUENCE [LARGE SCALE GENOMIC DNA]</scope>
    <source>
        <strain evidence="1 2">NCTC10764</strain>
    </source>
</reference>
<accession>A0A376J6E7</accession>
<dbReference type="EMBL" id="UFZL01000001">
    <property type="protein sequence ID" value="STE54038.1"/>
    <property type="molecule type" value="Genomic_DNA"/>
</dbReference>
<evidence type="ECO:0000313" key="1">
    <source>
        <dbReference type="EMBL" id="STE54038.1"/>
    </source>
</evidence>
<gene>
    <name evidence="1" type="ORF">NCTC10764_00699</name>
</gene>
<organism evidence="1 2">
    <name type="scientific">Escherichia coli</name>
    <dbReference type="NCBI Taxonomy" id="562"/>
    <lineage>
        <taxon>Bacteria</taxon>
        <taxon>Pseudomonadati</taxon>
        <taxon>Pseudomonadota</taxon>
        <taxon>Gammaproteobacteria</taxon>
        <taxon>Enterobacterales</taxon>
        <taxon>Enterobacteriaceae</taxon>
        <taxon>Escherichia</taxon>
    </lineage>
</organism>
<sequence>MDMRKVNARLFENTTITQHPATSAAASFALPAIFDKFCAIDGAQLLTNRILKVEQKLFNLVCVGFHHLPLSRVCFLVVKPVEITDHAFGNRCGDFLAKCRRA</sequence>
<dbReference type="AlphaFoldDB" id="A0A376J6E7"/>
<dbReference type="Proteomes" id="UP000255201">
    <property type="component" value="Unassembled WGS sequence"/>
</dbReference>
<evidence type="ECO:0000313" key="2">
    <source>
        <dbReference type="Proteomes" id="UP000255201"/>
    </source>
</evidence>
<proteinExistence type="predicted"/>
<name>A0A376J6E7_ECOLX</name>